<organism evidence="10 11">
    <name type="scientific">Pieris macdunnoughi</name>
    <dbReference type="NCBI Taxonomy" id="345717"/>
    <lineage>
        <taxon>Eukaryota</taxon>
        <taxon>Metazoa</taxon>
        <taxon>Ecdysozoa</taxon>
        <taxon>Arthropoda</taxon>
        <taxon>Hexapoda</taxon>
        <taxon>Insecta</taxon>
        <taxon>Pterygota</taxon>
        <taxon>Neoptera</taxon>
        <taxon>Endopterygota</taxon>
        <taxon>Lepidoptera</taxon>
        <taxon>Glossata</taxon>
        <taxon>Ditrysia</taxon>
        <taxon>Papilionoidea</taxon>
        <taxon>Pieridae</taxon>
        <taxon>Pierinae</taxon>
        <taxon>Pieris</taxon>
    </lineage>
</organism>
<dbReference type="GO" id="GO:0007165">
    <property type="term" value="P:signal transduction"/>
    <property type="evidence" value="ECO:0007669"/>
    <property type="project" value="UniProtKB-KW"/>
</dbReference>
<dbReference type="GO" id="GO:0005886">
    <property type="term" value="C:plasma membrane"/>
    <property type="evidence" value="ECO:0007669"/>
    <property type="project" value="UniProtKB-SubCell"/>
</dbReference>
<keyword evidence="4 9" id="KW-0812">Transmembrane</keyword>
<feature type="transmembrane region" description="Helical" evidence="9">
    <location>
        <begin position="260"/>
        <end position="281"/>
    </location>
</feature>
<feature type="transmembrane region" description="Helical" evidence="9">
    <location>
        <begin position="50"/>
        <end position="72"/>
    </location>
</feature>
<dbReference type="PANTHER" id="PTHR21421:SF29">
    <property type="entry name" value="GUSTATORY RECEPTOR 5A FOR TREHALOSE-RELATED"/>
    <property type="match status" value="1"/>
</dbReference>
<dbReference type="InterPro" id="IPR009318">
    <property type="entry name" value="Gustatory_rcpt"/>
</dbReference>
<dbReference type="GO" id="GO:0008527">
    <property type="term" value="F:taste receptor activity"/>
    <property type="evidence" value="ECO:0007669"/>
    <property type="project" value="InterPro"/>
</dbReference>
<reference evidence="10" key="1">
    <citation type="submission" date="2021-02" db="EMBL/GenBank/DDBJ databases">
        <authorList>
            <person name="Steward A R."/>
        </authorList>
    </citation>
    <scope>NUCLEOTIDE SEQUENCE</scope>
</reference>
<dbReference type="PANTHER" id="PTHR21421">
    <property type="entry name" value="GUSTATORY RECEPTOR"/>
    <property type="match status" value="1"/>
</dbReference>
<protein>
    <recommendedName>
        <fullName evidence="8">Gustatory receptor</fullName>
    </recommendedName>
</protein>
<feature type="transmembrane region" description="Helical" evidence="9">
    <location>
        <begin position="78"/>
        <end position="98"/>
    </location>
</feature>
<feature type="transmembrane region" description="Helical" evidence="9">
    <location>
        <begin position="381"/>
        <end position="402"/>
    </location>
</feature>
<keyword evidence="3" id="KW-1003">Cell membrane</keyword>
<dbReference type="Proteomes" id="UP000663880">
    <property type="component" value="Unassembled WGS sequence"/>
</dbReference>
<keyword evidence="11" id="KW-1185">Reference proteome</keyword>
<evidence type="ECO:0000256" key="1">
    <source>
        <dbReference type="ARBA" id="ARBA00004651"/>
    </source>
</evidence>
<feature type="transmembrane region" description="Helical" evidence="9">
    <location>
        <begin position="311"/>
        <end position="331"/>
    </location>
</feature>
<keyword evidence="8" id="KW-0807">Transducer</keyword>
<dbReference type="GO" id="GO:0050916">
    <property type="term" value="P:sensory perception of sweet taste"/>
    <property type="evidence" value="ECO:0007669"/>
    <property type="project" value="UniProtKB-ARBA"/>
</dbReference>
<evidence type="ECO:0000256" key="2">
    <source>
        <dbReference type="ARBA" id="ARBA00005327"/>
    </source>
</evidence>
<evidence type="ECO:0000256" key="4">
    <source>
        <dbReference type="ARBA" id="ARBA00022692"/>
    </source>
</evidence>
<proteinExistence type="inferred from homology"/>
<dbReference type="PIRSF" id="PIRSF038981">
    <property type="entry name" value="GRP"/>
    <property type="match status" value="1"/>
</dbReference>
<evidence type="ECO:0000256" key="3">
    <source>
        <dbReference type="ARBA" id="ARBA00022475"/>
    </source>
</evidence>
<comment type="function">
    <text evidence="8">Plays a role in the sugar gustatory response.</text>
</comment>
<comment type="similarity">
    <text evidence="2">Belongs to the insect chemoreceptor superfamily. Gustatory receptor (GR) family. Gr5a subfamily.</text>
</comment>
<keyword evidence="5 9" id="KW-1133">Transmembrane helix</keyword>
<feature type="transmembrane region" description="Helical" evidence="9">
    <location>
        <begin position="174"/>
        <end position="194"/>
    </location>
</feature>
<keyword evidence="6 9" id="KW-0472">Membrane</keyword>
<evidence type="ECO:0000313" key="10">
    <source>
        <dbReference type="EMBL" id="CAF4830765.1"/>
    </source>
</evidence>
<gene>
    <name evidence="10" type="ORF">PMACD_LOCUS5271</name>
</gene>
<accession>A0A821QT98</accession>
<evidence type="ECO:0000256" key="5">
    <source>
        <dbReference type="ARBA" id="ARBA00022989"/>
    </source>
</evidence>
<evidence type="ECO:0000256" key="6">
    <source>
        <dbReference type="ARBA" id="ARBA00023136"/>
    </source>
</evidence>
<comment type="subcellular location">
    <subcellularLocation>
        <location evidence="1">Cell membrane</location>
        <topology evidence="1">Multi-pass membrane protein</topology>
    </subcellularLocation>
</comment>
<evidence type="ECO:0000313" key="11">
    <source>
        <dbReference type="Proteomes" id="UP000663880"/>
    </source>
</evidence>
<comment type="caution">
    <text evidence="10">The sequence shown here is derived from an EMBL/GenBank/DDBJ whole genome shotgun (WGS) entry which is preliminary data.</text>
</comment>
<evidence type="ECO:0000256" key="9">
    <source>
        <dbReference type="SAM" id="Phobius"/>
    </source>
</evidence>
<evidence type="ECO:0000256" key="7">
    <source>
        <dbReference type="ARBA" id="ARBA00023170"/>
    </source>
</evidence>
<dbReference type="Pfam" id="PF06151">
    <property type="entry name" value="Trehalose_recp"/>
    <property type="match status" value="1"/>
</dbReference>
<evidence type="ECO:0000256" key="8">
    <source>
        <dbReference type="PIRNR" id="PIRNR038981"/>
    </source>
</evidence>
<name>A0A821QT98_9NEOP</name>
<dbReference type="AlphaFoldDB" id="A0A821QT98"/>
<sequence>MDIIRERPTFQNAMKLTILIGQFFGLNPVLGITNIDTKRVRFSYISVRSIYSILTIVGQVVVFLLCTTYIVMYSDTSLHSITSMVFGSSNCITTILFFRAATKWPKLMNYITKVETIYPNIDGAFVTKCNLSCIIVLTLALVEHVLADFSKVIYVMDCPNPKLDTYGGFIMHSFPWIFTVIEYKTYLGIFVQFINIQCTFNWNFANLFVICVSIYLTSRLEQVNRKILEAKGKFIPNSFWRNMREEYNRATSLVRRLDDVIGGIIFISFANNLFFICLQLLNTLADGIKALPSCNIGADERPLKGYEQAVYFMYSFVFLVMRSLAVSLIAARVYSASKEPAFALYEIPPSMYCTEVQRFLDQVHGESVALSGLRFFQVKRGLVLTIAGTIVTYELVLLQFGIKPTVPKH</sequence>
<dbReference type="OrthoDB" id="5800391at2759"/>
<dbReference type="EMBL" id="CAJOBZ010000010">
    <property type="protein sequence ID" value="CAF4830765.1"/>
    <property type="molecule type" value="Genomic_DNA"/>
</dbReference>
<keyword evidence="7 8" id="KW-0675">Receptor</keyword>